<accession>A0A316E017</accession>
<dbReference type="AlphaFoldDB" id="A0A316E017"/>
<proteinExistence type="predicted"/>
<keyword evidence="1" id="KW-0560">Oxidoreductase</keyword>
<gene>
    <name evidence="1" type="ORF">LX92_02331</name>
</gene>
<dbReference type="Proteomes" id="UP000245667">
    <property type="component" value="Unassembled WGS sequence"/>
</dbReference>
<dbReference type="PROSITE" id="PS51257">
    <property type="entry name" value="PROKAR_LIPOPROTEIN"/>
    <property type="match status" value="1"/>
</dbReference>
<dbReference type="EMBL" id="QGGQ01000004">
    <property type="protein sequence ID" value="PWK23764.1"/>
    <property type="molecule type" value="Genomic_DNA"/>
</dbReference>
<protein>
    <submittedName>
        <fullName evidence="1">Methane monooxygenase PmoA-like</fullName>
    </submittedName>
</protein>
<evidence type="ECO:0000313" key="1">
    <source>
        <dbReference type="EMBL" id="PWK23764.1"/>
    </source>
</evidence>
<evidence type="ECO:0000313" key="2">
    <source>
        <dbReference type="Proteomes" id="UP000245667"/>
    </source>
</evidence>
<comment type="caution">
    <text evidence="1">The sequence shown here is derived from an EMBL/GenBank/DDBJ whole genome shotgun (WGS) entry which is preliminary data.</text>
</comment>
<dbReference type="RefSeq" id="WP_211315862.1">
    <property type="nucleotide sequence ID" value="NZ_JACWLN010000004.1"/>
</dbReference>
<dbReference type="InterPro" id="IPR029475">
    <property type="entry name" value="DUF6807"/>
</dbReference>
<name>A0A316E017_9FLAO</name>
<keyword evidence="1" id="KW-0503">Monooxygenase</keyword>
<dbReference type="GO" id="GO:0004497">
    <property type="term" value="F:monooxygenase activity"/>
    <property type="evidence" value="ECO:0007669"/>
    <property type="project" value="UniProtKB-KW"/>
</dbReference>
<reference evidence="1 2" key="1">
    <citation type="submission" date="2018-05" db="EMBL/GenBank/DDBJ databases">
        <title>Genomic Encyclopedia of Archaeal and Bacterial Type Strains, Phase II (KMG-II): from individual species to whole genera.</title>
        <authorList>
            <person name="Goeker M."/>
        </authorList>
    </citation>
    <scope>NUCLEOTIDE SEQUENCE [LARGE SCALE GENOMIC DNA]</scope>
    <source>
        <strain evidence="1 2">DSM 23514</strain>
    </source>
</reference>
<dbReference type="Pfam" id="PF14100">
    <property type="entry name" value="DUF6807"/>
    <property type="match status" value="1"/>
</dbReference>
<organism evidence="1 2">
    <name type="scientific">Maribacter polysiphoniae</name>
    <dbReference type="NCBI Taxonomy" id="429344"/>
    <lineage>
        <taxon>Bacteria</taxon>
        <taxon>Pseudomonadati</taxon>
        <taxon>Bacteroidota</taxon>
        <taxon>Flavobacteriia</taxon>
        <taxon>Flavobacteriales</taxon>
        <taxon>Flavobacteriaceae</taxon>
        <taxon>Maribacter</taxon>
    </lineage>
</organism>
<sequence>MKKIRTSLFVVTFLALGFYSCKQEQKKMGEVVKVGKHNIEVTDNTNEAKIDVLVDGKLFTSYLYTDDLPVLKKTTLYPINAANGATITRGYPIAPKGKERTDHPHHIGAWFNYGDVNGLDFWNNSDAIPEEQSDKMGTIRHDRIIAMDGGAGKADLEVAANWLKPDGSIMLEEDTKFVFYAKNGERIIDRVVTLKALDDPIVFKDNKEGMIAIRTARGLEHPSKKPVTLSDAQGNKTDVPVLDNEGVNGHYLSSTGIEGDAVWGTRAKWVALFGTIDNKDVTVVIMDSPNNVGYPTYWHARGYGLFAANPLGQKIFSDGKEVLNFSLLPNESVTFTYRIAVFDGKIDKAQLDKAYIDFAGI</sequence>